<keyword evidence="2" id="KW-1185">Reference proteome</keyword>
<dbReference type="EMBL" id="FLQX01000130">
    <property type="protein sequence ID" value="SBT08096.1"/>
    <property type="molecule type" value="Genomic_DNA"/>
</dbReference>
<gene>
    <name evidence="1" type="ORF">ACCAA_520024</name>
</gene>
<proteinExistence type="predicted"/>
<sequence length="84" mass="8659">MAQRSTTTMQATAPALEKVPVAARRAAISVSQIYREIRNGKIGPLVKVGARSSAVPAESVDAWIAARIAEATNKNGGEKIGGAA</sequence>
<dbReference type="AlphaFoldDB" id="A0A1A8XTM8"/>
<organism evidence="1 2">
    <name type="scientific">Candidatus Accumulibacter aalborgensis</name>
    <dbReference type="NCBI Taxonomy" id="1860102"/>
    <lineage>
        <taxon>Bacteria</taxon>
        <taxon>Pseudomonadati</taxon>
        <taxon>Pseudomonadota</taxon>
        <taxon>Betaproteobacteria</taxon>
        <taxon>Candidatus Accumulibacter</taxon>
    </lineage>
</organism>
<name>A0A1A8XTM8_9PROT</name>
<protein>
    <submittedName>
        <fullName evidence="1">Phage transcriptional regulator, AlpA (Modular protein)</fullName>
    </submittedName>
</protein>
<evidence type="ECO:0000313" key="2">
    <source>
        <dbReference type="Proteomes" id="UP000199169"/>
    </source>
</evidence>
<accession>A0A1A8XTM8</accession>
<reference evidence="1 2" key="1">
    <citation type="submission" date="2016-06" db="EMBL/GenBank/DDBJ databases">
        <authorList>
            <person name="Kjaerup R.B."/>
            <person name="Dalgaard T.S."/>
            <person name="Juul-Madsen H.R."/>
        </authorList>
    </citation>
    <scope>NUCLEOTIDE SEQUENCE [LARGE SCALE GENOMIC DNA]</scope>
    <source>
        <strain evidence="1">3</strain>
    </source>
</reference>
<evidence type="ECO:0000313" key="1">
    <source>
        <dbReference type="EMBL" id="SBT08096.1"/>
    </source>
</evidence>
<dbReference type="STRING" id="1860102.ACCAA_520024"/>
<dbReference type="Proteomes" id="UP000199169">
    <property type="component" value="Unassembled WGS sequence"/>
</dbReference>